<evidence type="ECO:0000313" key="2">
    <source>
        <dbReference type="Proteomes" id="UP001164746"/>
    </source>
</evidence>
<dbReference type="InterPro" id="IPR003448">
    <property type="entry name" value="Mopterin_biosynth_MoaE"/>
</dbReference>
<dbReference type="Pfam" id="PF02391">
    <property type="entry name" value="MoaE"/>
    <property type="match status" value="1"/>
</dbReference>
<dbReference type="CDD" id="cd00756">
    <property type="entry name" value="MoaE"/>
    <property type="match status" value="1"/>
</dbReference>
<dbReference type="EMBL" id="CP111014">
    <property type="protein sequence ID" value="WAR00167.1"/>
    <property type="molecule type" value="Genomic_DNA"/>
</dbReference>
<dbReference type="Proteomes" id="UP001164746">
    <property type="component" value="Chromosome 3"/>
</dbReference>
<protein>
    <submittedName>
        <fullName evidence="1">MOC2B-like protein</fullName>
    </submittedName>
</protein>
<dbReference type="InterPro" id="IPR036563">
    <property type="entry name" value="MoaE_sf"/>
</dbReference>
<gene>
    <name evidence="1" type="ORF">MAR_024539</name>
</gene>
<organism evidence="1 2">
    <name type="scientific">Mya arenaria</name>
    <name type="common">Soft-shell clam</name>
    <dbReference type="NCBI Taxonomy" id="6604"/>
    <lineage>
        <taxon>Eukaryota</taxon>
        <taxon>Metazoa</taxon>
        <taxon>Spiralia</taxon>
        <taxon>Lophotrochozoa</taxon>
        <taxon>Mollusca</taxon>
        <taxon>Bivalvia</taxon>
        <taxon>Autobranchia</taxon>
        <taxon>Heteroconchia</taxon>
        <taxon>Euheterodonta</taxon>
        <taxon>Imparidentia</taxon>
        <taxon>Neoheterodontei</taxon>
        <taxon>Myida</taxon>
        <taxon>Myoidea</taxon>
        <taxon>Myidae</taxon>
        <taxon>Mya</taxon>
    </lineage>
</organism>
<keyword evidence="2" id="KW-1185">Reference proteome</keyword>
<proteinExistence type="predicted"/>
<name>A0ABY7DTK6_MYAAR</name>
<dbReference type="PANTHER" id="PTHR23404">
    <property type="entry name" value="MOLYBDOPTERIN SYNTHASE RELATED"/>
    <property type="match status" value="1"/>
</dbReference>
<evidence type="ECO:0000313" key="1">
    <source>
        <dbReference type="EMBL" id="WAR00167.1"/>
    </source>
</evidence>
<dbReference type="SUPFAM" id="SSF54690">
    <property type="entry name" value="Molybdopterin synthase subunit MoaE"/>
    <property type="match status" value="1"/>
</dbReference>
<sequence>MDVVDITVDAISVEQLTQRVSSPSCGAISSFLGTTRDNFKGKKVTQLEYEAYEPMARKEMLKICAQVRERWRVENIAIVHRIGSGMKMVPVRGRRTVSVVDPRSQTLLDK</sequence>
<reference evidence="1" key="1">
    <citation type="submission" date="2022-11" db="EMBL/GenBank/DDBJ databases">
        <title>Centuries of genome instability and evolution in soft-shell clam transmissible cancer (bioRxiv).</title>
        <authorList>
            <person name="Hart S.F.M."/>
            <person name="Yonemitsu M.A."/>
            <person name="Giersch R.M."/>
            <person name="Beal B.F."/>
            <person name="Arriagada G."/>
            <person name="Davis B.W."/>
            <person name="Ostrander E.A."/>
            <person name="Goff S.P."/>
            <person name="Metzger M.J."/>
        </authorList>
    </citation>
    <scope>NUCLEOTIDE SEQUENCE</scope>
    <source>
        <strain evidence="1">MELC-2E11</strain>
        <tissue evidence="1">Siphon/mantle</tissue>
    </source>
</reference>
<dbReference type="Gene3D" id="3.90.1170.40">
    <property type="entry name" value="Molybdopterin biosynthesis MoaE subunit"/>
    <property type="match status" value="1"/>
</dbReference>
<accession>A0ABY7DTK6</accession>